<reference evidence="2" key="1">
    <citation type="journal article" date="2019" name="Int. J. Syst. Evol. Microbiol.">
        <title>The Global Catalogue of Microorganisms (GCM) 10K type strain sequencing project: providing services to taxonomists for standard genome sequencing and annotation.</title>
        <authorList>
            <consortium name="The Broad Institute Genomics Platform"/>
            <consortium name="The Broad Institute Genome Sequencing Center for Infectious Disease"/>
            <person name="Wu L."/>
            <person name="Ma J."/>
        </authorList>
    </citation>
    <scope>NUCLEOTIDE SEQUENCE [LARGE SCALE GENOMIC DNA]</scope>
    <source>
        <strain evidence="2">CCUG 62221</strain>
    </source>
</reference>
<protein>
    <submittedName>
        <fullName evidence="1">Uncharacterized protein</fullName>
    </submittedName>
</protein>
<gene>
    <name evidence="1" type="ORF">ACFQ5N_08160</name>
</gene>
<evidence type="ECO:0000313" key="1">
    <source>
        <dbReference type="EMBL" id="MFD1293805.1"/>
    </source>
</evidence>
<dbReference type="EMBL" id="JBHTMV010000003">
    <property type="protein sequence ID" value="MFD1293805.1"/>
    <property type="molecule type" value="Genomic_DNA"/>
</dbReference>
<dbReference type="RefSeq" id="WP_386808996.1">
    <property type="nucleotide sequence ID" value="NZ_JBHTMV010000003.1"/>
</dbReference>
<dbReference type="Proteomes" id="UP001597241">
    <property type="component" value="Unassembled WGS sequence"/>
</dbReference>
<organism evidence="1 2">
    <name type="scientific">Lutibacter holmesii</name>
    <dbReference type="NCBI Taxonomy" id="1137985"/>
    <lineage>
        <taxon>Bacteria</taxon>
        <taxon>Pseudomonadati</taxon>
        <taxon>Bacteroidota</taxon>
        <taxon>Flavobacteriia</taxon>
        <taxon>Flavobacteriales</taxon>
        <taxon>Flavobacteriaceae</taxon>
        <taxon>Lutibacter</taxon>
    </lineage>
</organism>
<name>A0ABW3WP23_9FLAO</name>
<sequence>MDKNYLLKTANQLKQVSIEASSEYSKKAEILTAKMNIIMLERSDLENLVGAENIDIMKDNHANHVRFIASILQNYNPDVLVDTILWVFRAYRSHGFKTNYWSAQLNTWILVIKDVLTTECYAEVYPYYEWLQINIPVFVKVSDEKLEAPNSAH</sequence>
<keyword evidence="2" id="KW-1185">Reference proteome</keyword>
<proteinExistence type="predicted"/>
<comment type="caution">
    <text evidence="1">The sequence shown here is derived from an EMBL/GenBank/DDBJ whole genome shotgun (WGS) entry which is preliminary data.</text>
</comment>
<evidence type="ECO:0000313" key="2">
    <source>
        <dbReference type="Proteomes" id="UP001597241"/>
    </source>
</evidence>
<accession>A0ABW3WP23</accession>